<keyword evidence="3" id="KW-1185">Reference proteome</keyword>
<proteinExistence type="predicted"/>
<dbReference type="InterPro" id="IPR037883">
    <property type="entry name" value="Knr4/Smi1-like_sf"/>
</dbReference>
<dbReference type="OrthoDB" id="1190024at2"/>
<comment type="caution">
    <text evidence="2">The sequence shown here is derived from an EMBL/GenBank/DDBJ whole genome shotgun (WGS) entry which is preliminary data.</text>
</comment>
<evidence type="ECO:0000259" key="1">
    <source>
        <dbReference type="SMART" id="SM00860"/>
    </source>
</evidence>
<dbReference type="RefSeq" id="WP_045468389.1">
    <property type="nucleotide sequence ID" value="NZ_BBLT01000012.1"/>
</dbReference>
<dbReference type="eggNOG" id="COG5010">
    <property type="taxonomic scope" value="Bacteria"/>
</dbReference>
<gene>
    <name evidence="2" type="ORF">MYP_4489</name>
</gene>
<name>A0A098LLB6_9BACT</name>
<organism evidence="2 3">
    <name type="scientific">Sporocytophaga myxococcoides</name>
    <dbReference type="NCBI Taxonomy" id="153721"/>
    <lineage>
        <taxon>Bacteria</taxon>
        <taxon>Pseudomonadati</taxon>
        <taxon>Bacteroidota</taxon>
        <taxon>Cytophagia</taxon>
        <taxon>Cytophagales</taxon>
        <taxon>Cytophagaceae</taxon>
        <taxon>Sporocytophaga</taxon>
    </lineage>
</organism>
<dbReference type="SMART" id="SM00860">
    <property type="entry name" value="SMI1_KNR4"/>
    <property type="match status" value="1"/>
</dbReference>
<dbReference type="STRING" id="153721.MYP_4489"/>
<dbReference type="EMBL" id="BBLT01000012">
    <property type="protein sequence ID" value="GAL87259.1"/>
    <property type="molecule type" value="Genomic_DNA"/>
</dbReference>
<dbReference type="InterPro" id="IPR018958">
    <property type="entry name" value="Knr4/Smi1-like_dom"/>
</dbReference>
<feature type="domain" description="Knr4/Smi1-like" evidence="1">
    <location>
        <begin position="40"/>
        <end position="197"/>
    </location>
</feature>
<evidence type="ECO:0000313" key="3">
    <source>
        <dbReference type="Proteomes" id="UP000030185"/>
    </source>
</evidence>
<dbReference type="Proteomes" id="UP000030185">
    <property type="component" value="Unassembled WGS sequence"/>
</dbReference>
<dbReference type="AlphaFoldDB" id="A0A098LLB6"/>
<accession>A0A098LLB6</accession>
<reference evidence="2 3" key="1">
    <citation type="submission" date="2014-09" db="EMBL/GenBank/DDBJ databases">
        <title>Sporocytophaga myxococcoides PG-01 genome sequencing.</title>
        <authorList>
            <person name="Liu L."/>
            <person name="Gao P.J."/>
            <person name="Chen G.J."/>
            <person name="Wang L.S."/>
        </authorList>
    </citation>
    <scope>NUCLEOTIDE SEQUENCE [LARGE SCALE GENOMIC DNA]</scope>
    <source>
        <strain evidence="2 3">PG-01</strain>
    </source>
</reference>
<dbReference type="Gene3D" id="3.40.1580.10">
    <property type="entry name" value="SMI1/KNR4-like"/>
    <property type="match status" value="1"/>
</dbReference>
<protein>
    <submittedName>
        <fullName evidence="2">Glucan biosynthesis protein</fullName>
    </submittedName>
</protein>
<evidence type="ECO:0000313" key="2">
    <source>
        <dbReference type="EMBL" id="GAL87259.1"/>
    </source>
</evidence>
<sequence>MTNYTEQIQRIKEKLLEAKNTDKNLKVFGAASHRYIIHEPATLKKVSEIEAKYSIELPECYKAFILHIGNGGISSQNSAAGPFYGIYPVGVNINELIYNNTEEYLKNGCIIMPKMTDEYWKSITSNPEENKAISNEDFDVKSGILWAGILPIGSQGCSYIHGIVLNGPHKGRVVNLDIDRQKPQFTFENNFLDWYERWLDEVISGELIKDVPSSFGYRKGGSEEQLLASFLTSKDMEEKNDNLSGLLNKNSLSNHTLNQIENLININSEPKNKLIQLLSKSDYARAKPYLIELTKTDLCSAFQFIYWYAKDKSKEWITVIENNIHRIDNDETFRFCSYLLKETNTDYGRLIEPFTKNINDNIRAQAFYTLGLLKNKKDYLDCFIEGLQDKSNKVVHSTLQALSGVKDKKLLNHYKQIAERFPIEQDYILANLNHRLADYGLTNKTILNQNIPEQSTKKWYEIWK</sequence>
<dbReference type="Pfam" id="PF09346">
    <property type="entry name" value="SMI1_KNR4"/>
    <property type="match status" value="1"/>
</dbReference>
<dbReference type="SUPFAM" id="SSF160631">
    <property type="entry name" value="SMI1/KNR4-like"/>
    <property type="match status" value="1"/>
</dbReference>